<gene>
    <name evidence="2" type="ORF">S03H2_55224</name>
</gene>
<name>X1HUC0_9ZZZZ</name>
<comment type="caution">
    <text evidence="2">The sequence shown here is derived from an EMBL/GenBank/DDBJ whole genome shotgun (WGS) entry which is preliminary data.</text>
</comment>
<keyword evidence="1" id="KW-1133">Transmembrane helix</keyword>
<organism evidence="2">
    <name type="scientific">marine sediment metagenome</name>
    <dbReference type="NCBI Taxonomy" id="412755"/>
    <lineage>
        <taxon>unclassified sequences</taxon>
        <taxon>metagenomes</taxon>
        <taxon>ecological metagenomes</taxon>
    </lineage>
</organism>
<proteinExistence type="predicted"/>
<keyword evidence="1" id="KW-0812">Transmembrane</keyword>
<feature type="transmembrane region" description="Helical" evidence="1">
    <location>
        <begin position="23"/>
        <end position="42"/>
    </location>
</feature>
<reference evidence="2" key="1">
    <citation type="journal article" date="2014" name="Front. Microbiol.">
        <title>High frequency of phylogenetically diverse reductive dehalogenase-homologous genes in deep subseafloor sedimentary metagenomes.</title>
        <authorList>
            <person name="Kawai M."/>
            <person name="Futagami T."/>
            <person name="Toyoda A."/>
            <person name="Takaki Y."/>
            <person name="Nishi S."/>
            <person name="Hori S."/>
            <person name="Arai W."/>
            <person name="Tsubouchi T."/>
            <person name="Morono Y."/>
            <person name="Uchiyama I."/>
            <person name="Ito T."/>
            <person name="Fujiyama A."/>
            <person name="Inagaki F."/>
            <person name="Takami H."/>
        </authorList>
    </citation>
    <scope>NUCLEOTIDE SEQUENCE</scope>
    <source>
        <strain evidence="2">Expedition CK06-06</strain>
    </source>
</reference>
<protein>
    <submittedName>
        <fullName evidence="2">Uncharacterized protein</fullName>
    </submittedName>
</protein>
<dbReference type="AlphaFoldDB" id="X1HUC0"/>
<dbReference type="EMBL" id="BARU01035262">
    <property type="protein sequence ID" value="GAH73042.1"/>
    <property type="molecule type" value="Genomic_DNA"/>
</dbReference>
<accession>X1HUC0</accession>
<evidence type="ECO:0000313" key="2">
    <source>
        <dbReference type="EMBL" id="GAH73042.1"/>
    </source>
</evidence>
<evidence type="ECO:0000256" key="1">
    <source>
        <dbReference type="SAM" id="Phobius"/>
    </source>
</evidence>
<keyword evidence="1" id="KW-0472">Membrane</keyword>
<sequence>MLNGKFLKSIGEKLEDFAIVREGMLILHLSPLGFMVLHFFIYGGCSVSGTV</sequence>